<evidence type="ECO:0000313" key="2">
    <source>
        <dbReference type="Proteomes" id="UP001341840"/>
    </source>
</evidence>
<evidence type="ECO:0000313" key="1">
    <source>
        <dbReference type="EMBL" id="MED6219366.1"/>
    </source>
</evidence>
<protein>
    <submittedName>
        <fullName evidence="1">Uncharacterized protein</fullName>
    </submittedName>
</protein>
<reference evidence="1 2" key="1">
    <citation type="journal article" date="2023" name="Plants (Basel)">
        <title>Bridging the Gap: Combining Genomics and Transcriptomics Approaches to Understand Stylosanthes scabra, an Orphan Legume from the Brazilian Caatinga.</title>
        <authorList>
            <person name="Ferreira-Neto J.R.C."/>
            <person name="da Silva M.D."/>
            <person name="Binneck E."/>
            <person name="de Melo N.F."/>
            <person name="da Silva R.H."/>
            <person name="de Melo A.L.T.M."/>
            <person name="Pandolfi V."/>
            <person name="Bustamante F.O."/>
            <person name="Brasileiro-Vidal A.C."/>
            <person name="Benko-Iseppon A.M."/>
        </authorList>
    </citation>
    <scope>NUCLEOTIDE SEQUENCE [LARGE SCALE GENOMIC DNA]</scope>
    <source>
        <tissue evidence="1">Leaves</tissue>
    </source>
</reference>
<organism evidence="1 2">
    <name type="scientific">Stylosanthes scabra</name>
    <dbReference type="NCBI Taxonomy" id="79078"/>
    <lineage>
        <taxon>Eukaryota</taxon>
        <taxon>Viridiplantae</taxon>
        <taxon>Streptophyta</taxon>
        <taxon>Embryophyta</taxon>
        <taxon>Tracheophyta</taxon>
        <taxon>Spermatophyta</taxon>
        <taxon>Magnoliopsida</taxon>
        <taxon>eudicotyledons</taxon>
        <taxon>Gunneridae</taxon>
        <taxon>Pentapetalae</taxon>
        <taxon>rosids</taxon>
        <taxon>fabids</taxon>
        <taxon>Fabales</taxon>
        <taxon>Fabaceae</taxon>
        <taxon>Papilionoideae</taxon>
        <taxon>50 kb inversion clade</taxon>
        <taxon>dalbergioids sensu lato</taxon>
        <taxon>Dalbergieae</taxon>
        <taxon>Pterocarpus clade</taxon>
        <taxon>Stylosanthes</taxon>
    </lineage>
</organism>
<keyword evidence="2" id="KW-1185">Reference proteome</keyword>
<comment type="caution">
    <text evidence="1">The sequence shown here is derived from an EMBL/GenBank/DDBJ whole genome shotgun (WGS) entry which is preliminary data.</text>
</comment>
<name>A0ABU6ZBF6_9FABA</name>
<gene>
    <name evidence="1" type="ORF">PIB30_035181</name>
</gene>
<accession>A0ABU6ZBF6</accession>
<proteinExistence type="predicted"/>
<sequence>MGMWMWVRLLSSHSGFLLSSPVLLKITRCLLQYFINRKAILFEEEQQLEEEYQKTRWEKKSNMKKKGCSVAAAAISRHVSHPSPNFIFTATISPPPSSPHCHRHCHCPPPLRIPMVDASLPLRIAMWLIPWPSNSHRKISRKGSQL</sequence>
<dbReference type="Proteomes" id="UP001341840">
    <property type="component" value="Unassembled WGS sequence"/>
</dbReference>
<dbReference type="EMBL" id="JASCZI010272027">
    <property type="protein sequence ID" value="MED6219366.1"/>
    <property type="molecule type" value="Genomic_DNA"/>
</dbReference>